<dbReference type="Proteomes" id="UP000011115">
    <property type="component" value="Unassembled WGS sequence"/>
</dbReference>
<dbReference type="eggNOG" id="KOG0017">
    <property type="taxonomic scope" value="Eukaryota"/>
</dbReference>
<evidence type="ECO:0000313" key="1">
    <source>
        <dbReference type="EnsemblPlants" id="PGSC0003DMT400097244"/>
    </source>
</evidence>
<dbReference type="AlphaFoldDB" id="M1E074"/>
<dbReference type="PaxDb" id="4113-PGSC0003DMT400097244"/>
<keyword evidence="2" id="KW-1185">Reference proteome</keyword>
<dbReference type="InParanoid" id="M1E074"/>
<evidence type="ECO:0008006" key="3">
    <source>
        <dbReference type="Google" id="ProtNLM"/>
    </source>
</evidence>
<dbReference type="Gramene" id="PGSC0003DMT400097244">
    <property type="protein sequence ID" value="PGSC0003DMT400097244"/>
    <property type="gene ID" value="PGSC0003DMG400046815"/>
</dbReference>
<protein>
    <recommendedName>
        <fullName evidence="3">Integrase core domain containing protein</fullName>
    </recommendedName>
</protein>
<proteinExistence type="predicted"/>
<evidence type="ECO:0000313" key="2">
    <source>
        <dbReference type="Proteomes" id="UP000011115"/>
    </source>
</evidence>
<reference evidence="2" key="1">
    <citation type="journal article" date="2011" name="Nature">
        <title>Genome sequence and analysis of the tuber crop potato.</title>
        <authorList>
            <consortium name="The Potato Genome Sequencing Consortium"/>
        </authorList>
    </citation>
    <scope>NUCLEOTIDE SEQUENCE [LARGE SCALE GENOMIC DNA]</scope>
    <source>
        <strain evidence="2">cv. DM1-3 516 R44</strain>
    </source>
</reference>
<organism evidence="1 2">
    <name type="scientific">Solanum tuberosum</name>
    <name type="common">Potato</name>
    <dbReference type="NCBI Taxonomy" id="4113"/>
    <lineage>
        <taxon>Eukaryota</taxon>
        <taxon>Viridiplantae</taxon>
        <taxon>Streptophyta</taxon>
        <taxon>Embryophyta</taxon>
        <taxon>Tracheophyta</taxon>
        <taxon>Spermatophyta</taxon>
        <taxon>Magnoliopsida</taxon>
        <taxon>eudicotyledons</taxon>
        <taxon>Gunneridae</taxon>
        <taxon>Pentapetalae</taxon>
        <taxon>asterids</taxon>
        <taxon>lamiids</taxon>
        <taxon>Solanales</taxon>
        <taxon>Solanaceae</taxon>
        <taxon>Solanoideae</taxon>
        <taxon>Solaneae</taxon>
        <taxon>Solanum</taxon>
    </lineage>
</organism>
<dbReference type="HOGENOM" id="CLU_029307_3_0_1"/>
<accession>M1E074</accession>
<sequence length="282" mass="32337">MSSSTREQMEFPSLVVMMFRDRILTFQQLEGERICETWARFKSFLLRCPTHEIPDIVLLDCFYKSLGLGNKTLADRLIPGGITHQPYAIAAHMFDHMAEANQEVEKDFMLAALLTQMDELAKKIVEIEVQCKKKDMYVPPHERRKPKENEGKRVEGMLSIILNKRRKFLANRRPCRRIVDHVGDPDGDRRSDSHDTWKSCKLWRAFGEKYDVTELIRRPAERLMVRPLSAPLYFLCTALGEPPKQILSKSVAVESSEEALGTIIKLQADTSRADAQTDGTTV</sequence>
<dbReference type="EnsemblPlants" id="PGSC0003DMT400097244">
    <property type="protein sequence ID" value="PGSC0003DMT400097244"/>
    <property type="gene ID" value="PGSC0003DMG400046815"/>
</dbReference>
<reference evidence="1" key="2">
    <citation type="submission" date="2015-06" db="UniProtKB">
        <authorList>
            <consortium name="EnsemblPlants"/>
        </authorList>
    </citation>
    <scope>IDENTIFICATION</scope>
    <source>
        <strain evidence="1">DM1-3 516 R44</strain>
    </source>
</reference>
<name>M1E074_SOLTU</name>